<feature type="region of interest" description="Disordered" evidence="6">
    <location>
        <begin position="116"/>
        <end position="136"/>
    </location>
</feature>
<comment type="caution">
    <text evidence="8">The sequence shown here is derived from an EMBL/GenBank/DDBJ whole genome shotgun (WGS) entry which is preliminary data.</text>
</comment>
<dbReference type="EMBL" id="JACTNZ010000002">
    <property type="protein sequence ID" value="KAG5561859.1"/>
    <property type="molecule type" value="Genomic_DNA"/>
</dbReference>
<protein>
    <recommendedName>
        <fullName evidence="7">Peptidase M16 N-terminal domain-containing protein</fullName>
    </recommendedName>
</protein>
<dbReference type="InterPro" id="IPR011765">
    <property type="entry name" value="Pept_M16_N"/>
</dbReference>
<evidence type="ECO:0000313" key="9">
    <source>
        <dbReference type="Proteomes" id="UP000823749"/>
    </source>
</evidence>
<dbReference type="Proteomes" id="UP000823749">
    <property type="component" value="Chromosome 2"/>
</dbReference>
<dbReference type="AlphaFoldDB" id="A0AAV6LB52"/>
<evidence type="ECO:0000259" key="7">
    <source>
        <dbReference type="Pfam" id="PF00675"/>
    </source>
</evidence>
<sequence>MGKEEGRQNHWKKAPTRCLTESPTLDERRRLQGHLSGKVFSSKDWKKTWGWGQIKSPRVVQIQFDALITSARQREVSSQHSYSGGSHPVFHPASRHLYRSVEPRWRMKQDWVRDVESGEDHTGSGEGRRSQARVAGVRRGSPEVCRGWTRAGSEVLRSVGTRYWIWKYAQIPWWVMKCGQVKQVHVPCATVGPDEPHTASTIMPGGVLEEQSLDSLNPEIERMELERLLSSKLPSHPKLYGGRLSNGLRYHILPNKLPANRFEAHVEVHVGSIDEDDDEQGIAHMIEHVAFLGSKKHRKLIGTGARSNAYTNFRNTDSGGDLLPPVLDVLNELSQHLHSENKLGKRLPIGLEEQIKKLDADMMRKFHERSYFPANATLYIVGDIDNISKSVYHIEAAFGQTGPGNETVTTSIPSAFRGNLSQDRSVISLEESKILQKERHAVR</sequence>
<evidence type="ECO:0000313" key="8">
    <source>
        <dbReference type="EMBL" id="KAG5561859.1"/>
    </source>
</evidence>
<dbReference type="GO" id="GO:0006508">
    <property type="term" value="P:proteolysis"/>
    <property type="evidence" value="ECO:0007669"/>
    <property type="project" value="UniProtKB-KW"/>
</dbReference>
<evidence type="ECO:0000256" key="2">
    <source>
        <dbReference type="ARBA" id="ARBA00022670"/>
    </source>
</evidence>
<dbReference type="GO" id="GO:0008237">
    <property type="term" value="F:metallopeptidase activity"/>
    <property type="evidence" value="ECO:0007669"/>
    <property type="project" value="UniProtKB-KW"/>
</dbReference>
<comment type="similarity">
    <text evidence="1">Belongs to the peptidase M16 family.</text>
</comment>
<feature type="compositionally biased region" description="Basic and acidic residues" evidence="6">
    <location>
        <begin position="116"/>
        <end position="129"/>
    </location>
</feature>
<dbReference type="Pfam" id="PF00675">
    <property type="entry name" value="Peptidase_M16"/>
    <property type="match status" value="1"/>
</dbReference>
<feature type="domain" description="Peptidase M16 N-terminal" evidence="7">
    <location>
        <begin position="254"/>
        <end position="337"/>
    </location>
</feature>
<keyword evidence="4" id="KW-0862">Zinc</keyword>
<evidence type="ECO:0000256" key="6">
    <source>
        <dbReference type="SAM" id="MobiDB-lite"/>
    </source>
</evidence>
<proteinExistence type="inferred from homology"/>
<dbReference type="PANTHER" id="PTHR43690">
    <property type="entry name" value="NARDILYSIN"/>
    <property type="match status" value="1"/>
</dbReference>
<keyword evidence="3" id="KW-0378">Hydrolase</keyword>
<keyword evidence="5" id="KW-0482">Metalloprotease</keyword>
<name>A0AAV6LB52_9ERIC</name>
<evidence type="ECO:0000256" key="4">
    <source>
        <dbReference type="ARBA" id="ARBA00022833"/>
    </source>
</evidence>
<organism evidence="8 9">
    <name type="scientific">Rhododendron griersonianum</name>
    <dbReference type="NCBI Taxonomy" id="479676"/>
    <lineage>
        <taxon>Eukaryota</taxon>
        <taxon>Viridiplantae</taxon>
        <taxon>Streptophyta</taxon>
        <taxon>Embryophyta</taxon>
        <taxon>Tracheophyta</taxon>
        <taxon>Spermatophyta</taxon>
        <taxon>Magnoliopsida</taxon>
        <taxon>eudicotyledons</taxon>
        <taxon>Gunneridae</taxon>
        <taxon>Pentapetalae</taxon>
        <taxon>asterids</taxon>
        <taxon>Ericales</taxon>
        <taxon>Ericaceae</taxon>
        <taxon>Ericoideae</taxon>
        <taxon>Rhodoreae</taxon>
        <taxon>Rhododendron</taxon>
    </lineage>
</organism>
<gene>
    <name evidence="8" type="ORF">RHGRI_004787</name>
</gene>
<dbReference type="InterPro" id="IPR011249">
    <property type="entry name" value="Metalloenz_LuxS/M16"/>
</dbReference>
<dbReference type="PANTHER" id="PTHR43690:SF33">
    <property type="entry name" value="STROMAL PROCESSING PEPTIDASE, CHLOROPLASTIC"/>
    <property type="match status" value="1"/>
</dbReference>
<keyword evidence="9" id="KW-1185">Reference proteome</keyword>
<dbReference type="GO" id="GO:0046872">
    <property type="term" value="F:metal ion binding"/>
    <property type="evidence" value="ECO:0007669"/>
    <property type="project" value="InterPro"/>
</dbReference>
<dbReference type="Gene3D" id="3.30.830.10">
    <property type="entry name" value="Metalloenzyme, LuxS/M16 peptidase-like"/>
    <property type="match status" value="2"/>
</dbReference>
<dbReference type="InterPro" id="IPR050626">
    <property type="entry name" value="Peptidase_M16"/>
</dbReference>
<keyword evidence="2" id="KW-0645">Protease</keyword>
<dbReference type="SUPFAM" id="SSF63411">
    <property type="entry name" value="LuxS/MPP-like metallohydrolase"/>
    <property type="match status" value="1"/>
</dbReference>
<evidence type="ECO:0000256" key="1">
    <source>
        <dbReference type="ARBA" id="ARBA00007261"/>
    </source>
</evidence>
<accession>A0AAV6LB52</accession>
<evidence type="ECO:0000256" key="3">
    <source>
        <dbReference type="ARBA" id="ARBA00022801"/>
    </source>
</evidence>
<evidence type="ECO:0000256" key="5">
    <source>
        <dbReference type="ARBA" id="ARBA00023049"/>
    </source>
</evidence>
<reference evidence="8" key="1">
    <citation type="submission" date="2020-08" db="EMBL/GenBank/DDBJ databases">
        <title>Plant Genome Project.</title>
        <authorList>
            <person name="Zhang R.-G."/>
        </authorList>
    </citation>
    <scope>NUCLEOTIDE SEQUENCE</scope>
    <source>
        <strain evidence="8">WSP0</strain>
        <tissue evidence="8">Leaf</tissue>
    </source>
</reference>